<dbReference type="PANTHER" id="PTHR33112:SF15">
    <property type="entry name" value="HETEROKARYON INCOMPATIBILITY DOMAIN-CONTAINING PROTEIN"/>
    <property type="match status" value="1"/>
</dbReference>
<proteinExistence type="predicted"/>
<evidence type="ECO:0000313" key="3">
    <source>
        <dbReference type="EMBL" id="KAF2450869.1"/>
    </source>
</evidence>
<dbReference type="InterPro" id="IPR010730">
    <property type="entry name" value="HET"/>
</dbReference>
<evidence type="ECO:0000256" key="1">
    <source>
        <dbReference type="SAM" id="MobiDB-lite"/>
    </source>
</evidence>
<evidence type="ECO:0000313" key="4">
    <source>
        <dbReference type="Proteomes" id="UP000799764"/>
    </source>
</evidence>
<sequence>MSPSGGSICKACADGLSHFYTSGSEGKTYQHLTLEGIRQAASQGCKLCAYIKLWVEIEGCCKISPATFDFYISHSKEFLLISHRGIPTLAHEDILLERVDENTYETPPMPEASRLGQTTQSAHSQALARRWMHSCAASHDRCAYRLRTLSNLGSSQLPARLLDLRGAHSNRCIRVVHTETETIEGPYATLSHCWGKNPLIKLRKANLEQFSRRIEIKKLPKTFRDAIEVCGWYNFRYLWVDSLCIVQDSKADWDAESAAMKRIHSNGILNIAASSAVDSSGGLFQRRSPLLQIPLTLDIPKHGTCVLRRPIYAFSKSIKQGPLASRGWVLQEWLLAPRVLHFGEQLFWECPETLSCEAFPLGKADRSEMIGLYQFYPKSFISSLIPDSQLDPPTNKAEIYKAWRGVCREYSKRNLTVNSDRIVALAGIVDLFQSVLADTFITGHWKSTIIPDLCWVCEDERYTSDPRKFGKPNLSKKSVRPPEYGAPSWSWMSVNNEIHWQNGNSSQELAALCGPNRNRSHEELRSGGEGFDHGPWSASTREMETL</sequence>
<name>A0A9P4PXU5_9PLEO</name>
<comment type="caution">
    <text evidence="3">The sequence shown here is derived from an EMBL/GenBank/DDBJ whole genome shotgun (WGS) entry which is preliminary data.</text>
</comment>
<accession>A0A9P4PXU5</accession>
<gene>
    <name evidence="3" type="ORF">P171DRAFT_403615</name>
</gene>
<dbReference type="PANTHER" id="PTHR33112">
    <property type="entry name" value="DOMAIN PROTEIN, PUTATIVE-RELATED"/>
    <property type="match status" value="1"/>
</dbReference>
<dbReference type="Proteomes" id="UP000799764">
    <property type="component" value="Unassembled WGS sequence"/>
</dbReference>
<feature type="region of interest" description="Disordered" evidence="1">
    <location>
        <begin position="518"/>
        <end position="546"/>
    </location>
</feature>
<keyword evidence="4" id="KW-1185">Reference proteome</keyword>
<feature type="compositionally biased region" description="Basic and acidic residues" evidence="1">
    <location>
        <begin position="519"/>
        <end position="532"/>
    </location>
</feature>
<dbReference type="EMBL" id="MU001493">
    <property type="protein sequence ID" value="KAF2450869.1"/>
    <property type="molecule type" value="Genomic_DNA"/>
</dbReference>
<feature type="domain" description="Heterokaryon incompatibility" evidence="2">
    <location>
        <begin position="187"/>
        <end position="332"/>
    </location>
</feature>
<dbReference type="AlphaFoldDB" id="A0A9P4PXU5"/>
<evidence type="ECO:0000259" key="2">
    <source>
        <dbReference type="Pfam" id="PF06985"/>
    </source>
</evidence>
<dbReference type="OrthoDB" id="3486565at2759"/>
<organism evidence="3 4">
    <name type="scientific">Karstenula rhodostoma CBS 690.94</name>
    <dbReference type="NCBI Taxonomy" id="1392251"/>
    <lineage>
        <taxon>Eukaryota</taxon>
        <taxon>Fungi</taxon>
        <taxon>Dikarya</taxon>
        <taxon>Ascomycota</taxon>
        <taxon>Pezizomycotina</taxon>
        <taxon>Dothideomycetes</taxon>
        <taxon>Pleosporomycetidae</taxon>
        <taxon>Pleosporales</taxon>
        <taxon>Massarineae</taxon>
        <taxon>Didymosphaeriaceae</taxon>
        <taxon>Karstenula</taxon>
    </lineage>
</organism>
<dbReference type="Pfam" id="PF06985">
    <property type="entry name" value="HET"/>
    <property type="match status" value="1"/>
</dbReference>
<protein>
    <submittedName>
        <fullName evidence="3">HET-domain-containing protein</fullName>
    </submittedName>
</protein>
<reference evidence="3" key="1">
    <citation type="journal article" date="2020" name="Stud. Mycol.">
        <title>101 Dothideomycetes genomes: a test case for predicting lifestyles and emergence of pathogens.</title>
        <authorList>
            <person name="Haridas S."/>
            <person name="Albert R."/>
            <person name="Binder M."/>
            <person name="Bloem J."/>
            <person name="Labutti K."/>
            <person name="Salamov A."/>
            <person name="Andreopoulos B."/>
            <person name="Baker S."/>
            <person name="Barry K."/>
            <person name="Bills G."/>
            <person name="Bluhm B."/>
            <person name="Cannon C."/>
            <person name="Castanera R."/>
            <person name="Culley D."/>
            <person name="Daum C."/>
            <person name="Ezra D."/>
            <person name="Gonzalez J."/>
            <person name="Henrissat B."/>
            <person name="Kuo A."/>
            <person name="Liang C."/>
            <person name="Lipzen A."/>
            <person name="Lutzoni F."/>
            <person name="Magnuson J."/>
            <person name="Mondo S."/>
            <person name="Nolan M."/>
            <person name="Ohm R."/>
            <person name="Pangilinan J."/>
            <person name="Park H.-J."/>
            <person name="Ramirez L."/>
            <person name="Alfaro M."/>
            <person name="Sun H."/>
            <person name="Tritt A."/>
            <person name="Yoshinaga Y."/>
            <person name="Zwiers L.-H."/>
            <person name="Turgeon B."/>
            <person name="Goodwin S."/>
            <person name="Spatafora J."/>
            <person name="Crous P."/>
            <person name="Grigoriev I."/>
        </authorList>
    </citation>
    <scope>NUCLEOTIDE SEQUENCE</scope>
    <source>
        <strain evidence="3">CBS 690.94</strain>
    </source>
</reference>